<dbReference type="PROSITE" id="PS50950">
    <property type="entry name" value="ZF_THAP"/>
    <property type="match status" value="1"/>
</dbReference>
<keyword evidence="3" id="KW-0862">Zinc</keyword>
<dbReference type="OrthoDB" id="6509376at2759"/>
<dbReference type="VEuPathDB" id="VectorBase:HLOH_054464"/>
<dbReference type="SUPFAM" id="SSF57716">
    <property type="entry name" value="Glucocorticoid receptor-like (DNA-binding domain)"/>
    <property type="match status" value="1"/>
</dbReference>
<evidence type="ECO:0000256" key="5">
    <source>
        <dbReference type="PROSITE-ProRule" id="PRU00309"/>
    </source>
</evidence>
<keyword evidence="8" id="KW-1185">Reference proteome</keyword>
<dbReference type="EMBL" id="JABSTR010000003">
    <property type="protein sequence ID" value="KAH9365195.1"/>
    <property type="molecule type" value="Genomic_DNA"/>
</dbReference>
<evidence type="ECO:0000256" key="1">
    <source>
        <dbReference type="ARBA" id="ARBA00022723"/>
    </source>
</evidence>
<proteinExistence type="predicted"/>
<dbReference type="Proteomes" id="UP000821853">
    <property type="component" value="Unassembled WGS sequence"/>
</dbReference>
<feature type="domain" description="THAP-type" evidence="6">
    <location>
        <begin position="1"/>
        <end position="87"/>
    </location>
</feature>
<keyword evidence="1" id="KW-0479">Metal-binding</keyword>
<keyword evidence="4 5" id="KW-0238">DNA-binding</keyword>
<evidence type="ECO:0000259" key="6">
    <source>
        <dbReference type="PROSITE" id="PS50950"/>
    </source>
</evidence>
<dbReference type="InterPro" id="IPR038441">
    <property type="entry name" value="THAP_Znf_sf"/>
</dbReference>
<dbReference type="GO" id="GO:0003677">
    <property type="term" value="F:DNA binding"/>
    <property type="evidence" value="ECO:0007669"/>
    <property type="project" value="UniProtKB-UniRule"/>
</dbReference>
<dbReference type="GO" id="GO:0008270">
    <property type="term" value="F:zinc ion binding"/>
    <property type="evidence" value="ECO:0007669"/>
    <property type="project" value="UniProtKB-KW"/>
</dbReference>
<evidence type="ECO:0000313" key="8">
    <source>
        <dbReference type="Proteomes" id="UP000821853"/>
    </source>
</evidence>
<name>A0A9J6FR07_HAELO</name>
<dbReference type="AlphaFoldDB" id="A0A9J6FR07"/>
<protein>
    <recommendedName>
        <fullName evidence="6">THAP-type domain-containing protein</fullName>
    </recommendedName>
</protein>
<comment type="caution">
    <text evidence="7">The sequence shown here is derived from an EMBL/GenBank/DDBJ whole genome shotgun (WGS) entry which is preliminary data.</text>
</comment>
<evidence type="ECO:0000256" key="3">
    <source>
        <dbReference type="ARBA" id="ARBA00022833"/>
    </source>
</evidence>
<dbReference type="Pfam" id="PF05485">
    <property type="entry name" value="THAP"/>
    <property type="match status" value="1"/>
</dbReference>
<reference evidence="7 8" key="1">
    <citation type="journal article" date="2020" name="Cell">
        <title>Large-Scale Comparative Analyses of Tick Genomes Elucidate Their Genetic Diversity and Vector Capacities.</title>
        <authorList>
            <consortium name="Tick Genome and Microbiome Consortium (TIGMIC)"/>
            <person name="Jia N."/>
            <person name="Wang J."/>
            <person name="Shi W."/>
            <person name="Du L."/>
            <person name="Sun Y."/>
            <person name="Zhan W."/>
            <person name="Jiang J.F."/>
            <person name="Wang Q."/>
            <person name="Zhang B."/>
            <person name="Ji P."/>
            <person name="Bell-Sakyi L."/>
            <person name="Cui X.M."/>
            <person name="Yuan T.T."/>
            <person name="Jiang B.G."/>
            <person name="Yang W.F."/>
            <person name="Lam T.T."/>
            <person name="Chang Q.C."/>
            <person name="Ding S.J."/>
            <person name="Wang X.J."/>
            <person name="Zhu J.G."/>
            <person name="Ruan X.D."/>
            <person name="Zhao L."/>
            <person name="Wei J.T."/>
            <person name="Ye R.Z."/>
            <person name="Que T.C."/>
            <person name="Du C.H."/>
            <person name="Zhou Y.H."/>
            <person name="Cheng J.X."/>
            <person name="Dai P.F."/>
            <person name="Guo W.B."/>
            <person name="Han X.H."/>
            <person name="Huang E.J."/>
            <person name="Li L.F."/>
            <person name="Wei W."/>
            <person name="Gao Y.C."/>
            <person name="Liu J.Z."/>
            <person name="Shao H.Z."/>
            <person name="Wang X."/>
            <person name="Wang C.C."/>
            <person name="Yang T.C."/>
            <person name="Huo Q.B."/>
            <person name="Li W."/>
            <person name="Chen H.Y."/>
            <person name="Chen S.E."/>
            <person name="Zhou L.G."/>
            <person name="Ni X.B."/>
            <person name="Tian J.H."/>
            <person name="Sheng Y."/>
            <person name="Liu T."/>
            <person name="Pan Y.S."/>
            <person name="Xia L.Y."/>
            <person name="Li J."/>
            <person name="Zhao F."/>
            <person name="Cao W.C."/>
        </authorList>
    </citation>
    <scope>NUCLEOTIDE SEQUENCE [LARGE SCALE GENOMIC DNA]</scope>
    <source>
        <strain evidence="7">HaeL-2018</strain>
    </source>
</reference>
<dbReference type="Gene3D" id="6.20.210.20">
    <property type="entry name" value="THAP domain"/>
    <property type="match status" value="1"/>
</dbReference>
<organism evidence="7 8">
    <name type="scientific">Haemaphysalis longicornis</name>
    <name type="common">Bush tick</name>
    <dbReference type="NCBI Taxonomy" id="44386"/>
    <lineage>
        <taxon>Eukaryota</taxon>
        <taxon>Metazoa</taxon>
        <taxon>Ecdysozoa</taxon>
        <taxon>Arthropoda</taxon>
        <taxon>Chelicerata</taxon>
        <taxon>Arachnida</taxon>
        <taxon>Acari</taxon>
        <taxon>Parasitiformes</taxon>
        <taxon>Ixodida</taxon>
        <taxon>Ixodoidea</taxon>
        <taxon>Ixodidae</taxon>
        <taxon>Haemaphysalinae</taxon>
        <taxon>Haemaphysalis</taxon>
    </lineage>
</organism>
<evidence type="ECO:0000256" key="2">
    <source>
        <dbReference type="ARBA" id="ARBA00022771"/>
    </source>
</evidence>
<sequence>MPRHRQNHCYAPGCQTGYVFVKGAPKISLFGVPKDQARRKVWENSLHRADKPLDDTSAVCELHFEPGSVNKDYVHMIQGQGVRIRCG</sequence>
<dbReference type="InterPro" id="IPR006612">
    <property type="entry name" value="THAP_Znf"/>
</dbReference>
<evidence type="ECO:0000256" key="4">
    <source>
        <dbReference type="ARBA" id="ARBA00023125"/>
    </source>
</evidence>
<keyword evidence="2 5" id="KW-0863">Zinc-finger</keyword>
<evidence type="ECO:0000313" key="7">
    <source>
        <dbReference type="EMBL" id="KAH9365195.1"/>
    </source>
</evidence>
<accession>A0A9J6FR07</accession>
<gene>
    <name evidence="7" type="ORF">HPB48_012851</name>
</gene>